<dbReference type="Pfam" id="PF00270">
    <property type="entry name" value="DEAD"/>
    <property type="match status" value="1"/>
</dbReference>
<feature type="binding site" evidence="11">
    <location>
        <position position="533"/>
    </location>
    <ligand>
        <name>Zn(2+)</name>
        <dbReference type="ChEBI" id="CHEBI:29105"/>
        <label>1</label>
    </ligand>
</feature>
<dbReference type="InterPro" id="IPR001650">
    <property type="entry name" value="Helicase_C-like"/>
</dbReference>
<dbReference type="InterPro" id="IPR041236">
    <property type="entry name" value="PriA_C"/>
</dbReference>
<evidence type="ECO:0000256" key="6">
    <source>
        <dbReference type="ARBA" id="ARBA00022806"/>
    </source>
</evidence>
<comment type="similarity">
    <text evidence="11">Belongs to the helicase family. PriA subfamily.</text>
</comment>
<dbReference type="Pfam" id="PF00271">
    <property type="entry name" value="Helicase_C"/>
    <property type="match status" value="1"/>
</dbReference>
<dbReference type="Pfam" id="PF18319">
    <property type="entry name" value="Zn_ribbon_PriA"/>
    <property type="match status" value="1"/>
</dbReference>
<keyword evidence="1 11" id="KW-0639">Primosome</keyword>
<dbReference type="PANTHER" id="PTHR30580:SF0">
    <property type="entry name" value="PRIMOSOMAL PROTEIN N"/>
    <property type="match status" value="1"/>
</dbReference>
<feature type="binding site" evidence="11">
    <location>
        <position position="563"/>
    </location>
    <ligand>
        <name>Zn(2+)</name>
        <dbReference type="ChEBI" id="CHEBI:29105"/>
        <label>2</label>
    </ligand>
</feature>
<evidence type="ECO:0000256" key="1">
    <source>
        <dbReference type="ARBA" id="ARBA00022515"/>
    </source>
</evidence>
<feature type="domain" description="Helicase ATP-binding" evidence="12">
    <location>
        <begin position="303"/>
        <end position="470"/>
    </location>
</feature>
<keyword evidence="4 11" id="KW-0547">Nucleotide-binding</keyword>
<feature type="binding site" evidence="11">
    <location>
        <position position="536"/>
    </location>
    <ligand>
        <name>Zn(2+)</name>
        <dbReference type="ChEBI" id="CHEBI:29105"/>
        <label>1</label>
    </ligand>
</feature>
<protein>
    <recommendedName>
        <fullName evidence="11">Replication restart protein PriA</fullName>
    </recommendedName>
    <alternativeName>
        <fullName evidence="11">ATP-dependent DNA helicase PriA</fullName>
        <ecNumber evidence="11">5.6.2.4</ecNumber>
    </alternativeName>
    <alternativeName>
        <fullName evidence="11">DNA 3'-5' helicase PriA</fullName>
    </alternativeName>
</protein>
<keyword evidence="5 11" id="KW-0378">Hydrolase</keyword>
<keyword evidence="8 11" id="KW-0067">ATP-binding</keyword>
<dbReference type="EC" id="5.6.2.4" evidence="11"/>
<dbReference type="InterPro" id="IPR042115">
    <property type="entry name" value="PriA_3primeBD_sf"/>
</dbReference>
<evidence type="ECO:0000256" key="11">
    <source>
        <dbReference type="HAMAP-Rule" id="MF_00983"/>
    </source>
</evidence>
<dbReference type="Proteomes" id="UP001199919">
    <property type="component" value="Unassembled WGS sequence"/>
</dbReference>
<comment type="caution">
    <text evidence="14">The sequence shown here is derived from an EMBL/GenBank/DDBJ whole genome shotgun (WGS) entry which is preliminary data.</text>
</comment>
<feature type="binding site" evidence="11">
    <location>
        <position position="573"/>
    </location>
    <ligand>
        <name>Zn(2+)</name>
        <dbReference type="ChEBI" id="CHEBI:29105"/>
        <label>1</label>
    </ligand>
</feature>
<feature type="binding site" evidence="11">
    <location>
        <position position="560"/>
    </location>
    <ligand>
        <name>Zn(2+)</name>
        <dbReference type="ChEBI" id="CHEBI:29105"/>
        <label>2</label>
    </ligand>
</feature>
<name>A0ABS8U2Q7_9SPHI</name>
<evidence type="ECO:0000256" key="4">
    <source>
        <dbReference type="ARBA" id="ARBA00022741"/>
    </source>
</evidence>
<gene>
    <name evidence="11 14" type="primary">priA</name>
    <name evidence="14" type="ORF">LT679_05575</name>
</gene>
<dbReference type="InterPro" id="IPR041222">
    <property type="entry name" value="PriA_3primeBD"/>
</dbReference>
<keyword evidence="9 11" id="KW-0238">DNA-binding</keyword>
<dbReference type="SMART" id="SM00487">
    <property type="entry name" value="DEXDc"/>
    <property type="match status" value="1"/>
</dbReference>
<dbReference type="InterPro" id="IPR014001">
    <property type="entry name" value="Helicase_ATP-bd"/>
</dbReference>
<dbReference type="InterPro" id="IPR040498">
    <property type="entry name" value="PriA_CRR"/>
</dbReference>
<dbReference type="Gene3D" id="3.40.50.300">
    <property type="entry name" value="P-loop containing nucleotide triphosphate hydrolases"/>
    <property type="match status" value="2"/>
</dbReference>
<dbReference type="Pfam" id="PF18074">
    <property type="entry name" value="PriA_C"/>
    <property type="match status" value="1"/>
</dbReference>
<dbReference type="PROSITE" id="PS51192">
    <property type="entry name" value="HELICASE_ATP_BIND_1"/>
    <property type="match status" value="1"/>
</dbReference>
<dbReference type="HAMAP" id="MF_00983">
    <property type="entry name" value="PriA"/>
    <property type="match status" value="1"/>
</dbReference>
<keyword evidence="3 11" id="KW-0479">Metal-binding</keyword>
<feature type="binding site" evidence="11">
    <location>
        <position position="545"/>
    </location>
    <ligand>
        <name>Zn(2+)</name>
        <dbReference type="ChEBI" id="CHEBI:29105"/>
        <label>2</label>
    </ligand>
</feature>
<keyword evidence="10 11" id="KW-0413">Isomerase</keyword>
<dbReference type="Pfam" id="PF17764">
    <property type="entry name" value="PriA_3primeBD"/>
    <property type="match status" value="1"/>
</dbReference>
<dbReference type="SMART" id="SM00490">
    <property type="entry name" value="HELICc"/>
    <property type="match status" value="1"/>
</dbReference>
<comment type="subunit">
    <text evidence="11">Component of the replication restart primosome.</text>
</comment>
<dbReference type="InterPro" id="IPR011545">
    <property type="entry name" value="DEAD/DEAH_box_helicase_dom"/>
</dbReference>
<evidence type="ECO:0000256" key="7">
    <source>
        <dbReference type="ARBA" id="ARBA00022833"/>
    </source>
</evidence>
<evidence type="ECO:0000256" key="5">
    <source>
        <dbReference type="ARBA" id="ARBA00022801"/>
    </source>
</evidence>
<organism evidence="14 15">
    <name type="scientific">Mucilaginibacter roseus</name>
    <dbReference type="NCBI Taxonomy" id="1528868"/>
    <lineage>
        <taxon>Bacteria</taxon>
        <taxon>Pseudomonadati</taxon>
        <taxon>Bacteroidota</taxon>
        <taxon>Sphingobacteriia</taxon>
        <taxon>Sphingobacteriales</taxon>
        <taxon>Sphingobacteriaceae</taxon>
        <taxon>Mucilaginibacter</taxon>
    </lineage>
</organism>
<evidence type="ECO:0000259" key="12">
    <source>
        <dbReference type="PROSITE" id="PS51192"/>
    </source>
</evidence>
<evidence type="ECO:0000313" key="14">
    <source>
        <dbReference type="EMBL" id="MCD8740064.1"/>
    </source>
</evidence>
<sequence>MLEFASSNTSERKTLFVEVILPLAIAKNYTYRVPFEMNDAVAIGKRVVVQFGKSKLYTAIVAAIGTQAPEKYEAKYILEVLDDQPIVTAYQLQLWQWIAEYYMCNVGEVMNAALPAALKLASETKIVLNKDYPIDRATLHDKEFLIAEALDLQPELTVSDIAKLLGQKTVMPILKGMFEKNIINISEEVSDRYKPRKRTFITLNPVYHNQDNLRELFSILERAPKQADALLAYMKLARHQKAVSKNDITEESGAGSAVIKALIEKEVFFAEEKNVSRLHYEQENDTGIFDLSELQQNALTDIKRQFEDKDTVLLYGVTSSGKTQIYVRLIEEMINSGRQVLYLLPEIALTTHIIERLRAYFGSNIGVYHSKFNDNERAEVWQKVLNGDYRVILGARSSVFLPFDDLGLIIVDEEHETSYKQFDPAPRYNARDVAIYLSAMYKGKVLLGSATPSFESYFNARVHKYGLTELVQRYGGVELPDIEVVSIAEETKQKTIQSHFTGVLMKDLQQAIENKEQVILFQNRRGYAPLLMCRTCAHTPKCINCDVSLTYHKSSGKLHCHYCGYKEDSPSICPACGSTHLEYKGFGTEKIEDDLSLLLPDVRLARMDMDTTRSRNALQNILNNLEEKKIDILVGTQMVAKGLDFADVTVIGIINADSLLKFPDYRANERSYQLLSQVSGRAGRRGKRGKVVIQTYDTGHRVLRQVIENNYHDLYFTEMEERRSFKYPPYYRIINLDIKHKDPDALYNQSVYLANELRKQFGDRVIGPEAPLVSRIRNYYIKSIMLKFEKDGISINKAKAVIRDVITQFQTTKLSKGGIVQPDVDPY</sequence>
<dbReference type="RefSeq" id="WP_232176344.1">
    <property type="nucleotide sequence ID" value="NZ_JAJPWV010000002.1"/>
</dbReference>
<evidence type="ECO:0000256" key="10">
    <source>
        <dbReference type="ARBA" id="ARBA00023235"/>
    </source>
</evidence>
<dbReference type="EMBL" id="JAJPWV010000002">
    <property type="protein sequence ID" value="MCD8740064.1"/>
    <property type="molecule type" value="Genomic_DNA"/>
</dbReference>
<comment type="function">
    <text evidence="11">Initiates the restart of stalled replication forks, which reloads the replicative helicase on sites other than the origin of replication. Recognizes and binds to abandoned replication forks and remodels them to uncover a helicase loading site. Promotes assembly of the primosome at these replication forks.</text>
</comment>
<dbReference type="NCBIfam" id="TIGR00595">
    <property type="entry name" value="priA"/>
    <property type="match status" value="1"/>
</dbReference>
<evidence type="ECO:0000259" key="13">
    <source>
        <dbReference type="PROSITE" id="PS51194"/>
    </source>
</evidence>
<dbReference type="InterPro" id="IPR005259">
    <property type="entry name" value="PriA"/>
</dbReference>
<comment type="catalytic activity">
    <reaction evidence="11">
        <text>ATP + H2O = ADP + phosphate + H(+)</text>
        <dbReference type="Rhea" id="RHEA:13065"/>
        <dbReference type="ChEBI" id="CHEBI:15377"/>
        <dbReference type="ChEBI" id="CHEBI:15378"/>
        <dbReference type="ChEBI" id="CHEBI:30616"/>
        <dbReference type="ChEBI" id="CHEBI:43474"/>
        <dbReference type="ChEBI" id="CHEBI:456216"/>
        <dbReference type="EC" id="5.6.2.4"/>
    </reaction>
</comment>
<comment type="catalytic activity">
    <reaction evidence="11">
        <text>Couples ATP hydrolysis with the unwinding of duplex DNA by translocating in the 3'-5' direction.</text>
        <dbReference type="EC" id="5.6.2.4"/>
    </reaction>
</comment>
<evidence type="ECO:0000313" key="15">
    <source>
        <dbReference type="Proteomes" id="UP001199919"/>
    </source>
</evidence>
<evidence type="ECO:0000256" key="3">
    <source>
        <dbReference type="ARBA" id="ARBA00022723"/>
    </source>
</evidence>
<comment type="cofactor">
    <cofactor evidence="11">
        <name>Zn(2+)</name>
        <dbReference type="ChEBI" id="CHEBI:29105"/>
    </cofactor>
    <text evidence="11">Binds 2 zinc ions per subunit.</text>
</comment>
<keyword evidence="7 11" id="KW-0862">Zinc</keyword>
<keyword evidence="6 11" id="KW-0347">Helicase</keyword>
<feature type="domain" description="Helicase C-terminal" evidence="13">
    <location>
        <begin position="568"/>
        <end position="722"/>
    </location>
</feature>
<reference evidence="14 15" key="1">
    <citation type="submission" date="2021-12" db="EMBL/GenBank/DDBJ databases">
        <title>Mucilaginibacter roseus genome.</title>
        <authorList>
            <person name="Ferreira J.R."/>
            <person name="Newman J.D."/>
        </authorList>
    </citation>
    <scope>NUCLEOTIDE SEQUENCE [LARGE SCALE GENOMIC DNA]</scope>
    <source>
        <strain evidence="14 15">LMG 28454</strain>
    </source>
</reference>
<keyword evidence="2 11" id="KW-0235">DNA replication</keyword>
<dbReference type="CDD" id="cd18804">
    <property type="entry name" value="SF2_C_priA"/>
    <property type="match status" value="1"/>
</dbReference>
<dbReference type="InterPro" id="IPR027417">
    <property type="entry name" value="P-loop_NTPase"/>
</dbReference>
<evidence type="ECO:0000256" key="8">
    <source>
        <dbReference type="ARBA" id="ARBA00022840"/>
    </source>
</evidence>
<dbReference type="InterPro" id="IPR036390">
    <property type="entry name" value="WH_DNA-bd_sf"/>
</dbReference>
<dbReference type="CDD" id="cd17929">
    <property type="entry name" value="DEXHc_priA"/>
    <property type="match status" value="1"/>
</dbReference>
<dbReference type="SUPFAM" id="SSF52540">
    <property type="entry name" value="P-loop containing nucleoside triphosphate hydrolases"/>
    <property type="match status" value="1"/>
</dbReference>
<evidence type="ECO:0000256" key="2">
    <source>
        <dbReference type="ARBA" id="ARBA00022705"/>
    </source>
</evidence>
<dbReference type="PANTHER" id="PTHR30580">
    <property type="entry name" value="PRIMOSOMAL PROTEIN N"/>
    <property type="match status" value="1"/>
</dbReference>
<proteinExistence type="inferred from homology"/>
<feature type="binding site" evidence="11">
    <location>
        <position position="542"/>
    </location>
    <ligand>
        <name>Zn(2+)</name>
        <dbReference type="ChEBI" id="CHEBI:29105"/>
        <label>2</label>
    </ligand>
</feature>
<evidence type="ECO:0000256" key="9">
    <source>
        <dbReference type="ARBA" id="ARBA00023125"/>
    </source>
</evidence>
<dbReference type="SUPFAM" id="SSF46785">
    <property type="entry name" value="Winged helix' DNA-binding domain"/>
    <property type="match status" value="1"/>
</dbReference>
<dbReference type="PROSITE" id="PS51194">
    <property type="entry name" value="HELICASE_CTER"/>
    <property type="match status" value="1"/>
</dbReference>
<keyword evidence="15" id="KW-1185">Reference proteome</keyword>
<feature type="binding site" evidence="11">
    <location>
        <position position="576"/>
    </location>
    <ligand>
        <name>Zn(2+)</name>
        <dbReference type="ChEBI" id="CHEBI:29105"/>
        <label>1</label>
    </ligand>
</feature>
<dbReference type="Gene3D" id="3.40.1440.60">
    <property type="entry name" value="PriA, 3(prime) DNA-binding domain"/>
    <property type="match status" value="1"/>
</dbReference>
<accession>A0ABS8U2Q7</accession>